<feature type="compositionally biased region" description="Basic and acidic residues" evidence="1">
    <location>
        <begin position="117"/>
        <end position="133"/>
    </location>
</feature>
<feature type="compositionally biased region" description="Polar residues" evidence="1">
    <location>
        <begin position="138"/>
        <end position="148"/>
    </location>
</feature>
<sequence length="148" mass="16388">MKYKILLFRNDVHSTSIYTDRPTQTDIKFKKMLDASPMLKSVRRLYQKLGQQTQQGIGQQQQQRPKKSTLTTGKNGRPTAAQESMQLHIKVESSSSIGNTDISGTANVKVSGAGVKQGDKTKAEKGQRNRENPMRASSDGSQSWMGNS</sequence>
<protein>
    <submittedName>
        <fullName evidence="2">Uncharacterized protein</fullName>
    </submittedName>
</protein>
<dbReference type="Proteomes" id="UP000297595">
    <property type="component" value="Unassembled WGS sequence"/>
</dbReference>
<feature type="region of interest" description="Disordered" evidence="1">
    <location>
        <begin position="46"/>
        <end position="148"/>
    </location>
</feature>
<gene>
    <name evidence="2" type="ORF">EYR41_002510</name>
</gene>
<feature type="compositionally biased region" description="Polar residues" evidence="1">
    <location>
        <begin position="92"/>
        <end position="108"/>
    </location>
</feature>
<name>A0A8H2DQ24_ORBOL</name>
<accession>A0A8H2DQ24</accession>
<feature type="compositionally biased region" description="Low complexity" evidence="1">
    <location>
        <begin position="50"/>
        <end position="63"/>
    </location>
</feature>
<evidence type="ECO:0000256" key="1">
    <source>
        <dbReference type="SAM" id="MobiDB-lite"/>
    </source>
</evidence>
<evidence type="ECO:0000313" key="3">
    <source>
        <dbReference type="Proteomes" id="UP000297595"/>
    </source>
</evidence>
<reference evidence="2 3" key="1">
    <citation type="submission" date="2019-03" db="EMBL/GenBank/DDBJ databases">
        <title>Nematode-trapping fungi genome.</title>
        <authorList>
            <person name="Vidal-Diez De Ulzurrun G."/>
        </authorList>
    </citation>
    <scope>NUCLEOTIDE SEQUENCE [LARGE SCALE GENOMIC DNA]</scope>
    <source>
        <strain evidence="2 3">TWF154</strain>
    </source>
</reference>
<proteinExistence type="predicted"/>
<evidence type="ECO:0000313" key="2">
    <source>
        <dbReference type="EMBL" id="TGJ62541.1"/>
    </source>
</evidence>
<dbReference type="AlphaFoldDB" id="A0A8H2DQ24"/>
<organism evidence="2 3">
    <name type="scientific">Orbilia oligospora</name>
    <name type="common">Nematode-trapping fungus</name>
    <name type="synonym">Arthrobotrys oligospora</name>
    <dbReference type="NCBI Taxonomy" id="2813651"/>
    <lineage>
        <taxon>Eukaryota</taxon>
        <taxon>Fungi</taxon>
        <taxon>Dikarya</taxon>
        <taxon>Ascomycota</taxon>
        <taxon>Pezizomycotina</taxon>
        <taxon>Orbiliomycetes</taxon>
        <taxon>Orbiliales</taxon>
        <taxon>Orbiliaceae</taxon>
        <taxon>Orbilia</taxon>
    </lineage>
</organism>
<comment type="caution">
    <text evidence="2">The sequence shown here is derived from an EMBL/GenBank/DDBJ whole genome shotgun (WGS) entry which is preliminary data.</text>
</comment>
<dbReference type="EMBL" id="SOZJ01000010">
    <property type="protein sequence ID" value="TGJ62541.1"/>
    <property type="molecule type" value="Genomic_DNA"/>
</dbReference>